<reference evidence="1" key="2">
    <citation type="submission" date="2015-03" db="UniProtKB">
        <authorList>
            <consortium name="EnsemblPlants"/>
        </authorList>
    </citation>
    <scope>IDENTIFICATION</scope>
</reference>
<dbReference type="EnsemblPlants" id="Bo2g027030.1">
    <property type="protein sequence ID" value="Bo2g027030.1"/>
    <property type="gene ID" value="Bo2g027030"/>
</dbReference>
<accession>A0A0D3AL28</accession>
<dbReference type="AlphaFoldDB" id="A0A0D3AL28"/>
<name>A0A0D3AL28_BRAOL</name>
<evidence type="ECO:0000313" key="2">
    <source>
        <dbReference type="Proteomes" id="UP000032141"/>
    </source>
</evidence>
<protein>
    <submittedName>
        <fullName evidence="1">Uncharacterized protein</fullName>
    </submittedName>
</protein>
<dbReference type="Gramene" id="Bo2g027030.1">
    <property type="protein sequence ID" value="Bo2g027030.1"/>
    <property type="gene ID" value="Bo2g027030"/>
</dbReference>
<dbReference type="Proteomes" id="UP000032141">
    <property type="component" value="Chromosome C2"/>
</dbReference>
<evidence type="ECO:0000313" key="1">
    <source>
        <dbReference type="EnsemblPlants" id="Bo2g027030.1"/>
    </source>
</evidence>
<keyword evidence="2" id="KW-1185">Reference proteome</keyword>
<organism evidence="1 2">
    <name type="scientific">Brassica oleracea var. oleracea</name>
    <dbReference type="NCBI Taxonomy" id="109376"/>
    <lineage>
        <taxon>Eukaryota</taxon>
        <taxon>Viridiplantae</taxon>
        <taxon>Streptophyta</taxon>
        <taxon>Embryophyta</taxon>
        <taxon>Tracheophyta</taxon>
        <taxon>Spermatophyta</taxon>
        <taxon>Magnoliopsida</taxon>
        <taxon>eudicotyledons</taxon>
        <taxon>Gunneridae</taxon>
        <taxon>Pentapetalae</taxon>
        <taxon>rosids</taxon>
        <taxon>malvids</taxon>
        <taxon>Brassicales</taxon>
        <taxon>Brassicaceae</taxon>
        <taxon>Brassiceae</taxon>
        <taxon>Brassica</taxon>
    </lineage>
</organism>
<reference evidence="1 2" key="1">
    <citation type="journal article" date="2014" name="Genome Biol.">
        <title>Transcriptome and methylome profiling reveals relics of genome dominance in the mesopolyploid Brassica oleracea.</title>
        <authorList>
            <person name="Parkin I.A."/>
            <person name="Koh C."/>
            <person name="Tang H."/>
            <person name="Robinson S.J."/>
            <person name="Kagale S."/>
            <person name="Clarke W.E."/>
            <person name="Town C.D."/>
            <person name="Nixon J."/>
            <person name="Krishnakumar V."/>
            <person name="Bidwell S.L."/>
            <person name="Denoeud F."/>
            <person name="Belcram H."/>
            <person name="Links M.G."/>
            <person name="Just J."/>
            <person name="Clarke C."/>
            <person name="Bender T."/>
            <person name="Huebert T."/>
            <person name="Mason A.S."/>
            <person name="Pires J.C."/>
            <person name="Barker G."/>
            <person name="Moore J."/>
            <person name="Walley P.G."/>
            <person name="Manoli S."/>
            <person name="Batley J."/>
            <person name="Edwards D."/>
            <person name="Nelson M.N."/>
            <person name="Wang X."/>
            <person name="Paterson A.H."/>
            <person name="King G."/>
            <person name="Bancroft I."/>
            <person name="Chalhoub B."/>
            <person name="Sharpe A.G."/>
        </authorList>
    </citation>
    <scope>NUCLEOTIDE SEQUENCE</scope>
    <source>
        <strain evidence="1 2">cv. TO1000</strain>
    </source>
</reference>
<dbReference type="HOGENOM" id="CLU_2779341_0_0_1"/>
<sequence>MSSLMKKENGIGDQIMKTTTSFHPLKKRMWINREKSQLHHQLPQQQVLKEMKAQVKGLHVLEVYKTSTR</sequence>
<proteinExistence type="predicted"/>